<name>A0A1T4KUJ9_9SPIR</name>
<dbReference type="GO" id="GO:0005737">
    <property type="term" value="C:cytoplasm"/>
    <property type="evidence" value="ECO:0007669"/>
    <property type="project" value="TreeGrafter"/>
</dbReference>
<dbReference type="UniPathway" id="UPA00074">
    <property type="reaction ID" value="UER00131"/>
</dbReference>
<dbReference type="GO" id="GO:0005524">
    <property type="term" value="F:ATP binding"/>
    <property type="evidence" value="ECO:0007669"/>
    <property type="project" value="UniProtKB-KW"/>
</dbReference>
<accession>A0A1T4KUJ9</accession>
<organism evidence="10 11">
    <name type="scientific">Treponema berlinense</name>
    <dbReference type="NCBI Taxonomy" id="225004"/>
    <lineage>
        <taxon>Bacteria</taxon>
        <taxon>Pseudomonadati</taxon>
        <taxon>Spirochaetota</taxon>
        <taxon>Spirochaetia</taxon>
        <taxon>Spirochaetales</taxon>
        <taxon>Treponemataceae</taxon>
        <taxon>Treponema</taxon>
    </lineage>
</organism>
<protein>
    <recommendedName>
        <fullName evidence="8">Phosphoribosylaminoimidazole-succinocarboxamide synthase</fullName>
        <ecNumber evidence="8">6.3.2.6</ecNumber>
    </recommendedName>
    <alternativeName>
        <fullName evidence="8">SAICAR synthetase</fullName>
    </alternativeName>
</protein>
<dbReference type="EC" id="6.3.2.6" evidence="8"/>
<dbReference type="Gene3D" id="3.30.200.20">
    <property type="entry name" value="Phosphorylase Kinase, domain 1"/>
    <property type="match status" value="1"/>
</dbReference>
<reference evidence="10 11" key="1">
    <citation type="submission" date="2017-02" db="EMBL/GenBank/DDBJ databases">
        <authorList>
            <person name="Peterson S.W."/>
        </authorList>
    </citation>
    <scope>NUCLEOTIDE SEQUENCE [LARGE SCALE GENOMIC DNA]</scope>
    <source>
        <strain evidence="10 11">ATCC BAA-909</strain>
    </source>
</reference>
<evidence type="ECO:0000256" key="1">
    <source>
        <dbReference type="ARBA" id="ARBA00004672"/>
    </source>
</evidence>
<dbReference type="GO" id="GO:0004639">
    <property type="term" value="F:phosphoribosylaminoimidazolesuccinocarboxamide synthase activity"/>
    <property type="evidence" value="ECO:0007669"/>
    <property type="project" value="UniProtKB-UniRule"/>
</dbReference>
<evidence type="ECO:0000256" key="5">
    <source>
        <dbReference type="ARBA" id="ARBA00022755"/>
    </source>
</evidence>
<gene>
    <name evidence="8" type="primary">purC</name>
    <name evidence="10" type="ORF">SAMN02745152_00326</name>
</gene>
<sequence length="288" mass="32728">MKKIISGKVREVYDLEDGRMVIVTTDRISAFDVILPTMITDKGKVLNALSNFWFDFTKDIVKNHMISSDLKDMPEEFSSPEFEGRTILVKKLKMIPYEVIVRGYMFGSMYEAYKKGEPFLGHSFDKEYKQAEKLDEPIVTPSTKAAEGHDINVTIDYMKKDLDEKFPGKDLGSKIEKTALAIYKKCYEHALKNGIIIADTKFEFGLDENGELVLGDEVLTPDSSRFWNAETYKVGTSPASYDKQFIRDWLKENNLAGDPTIKSVPAEVVAETSKLYHECVKKITGKDL</sequence>
<dbReference type="PANTHER" id="PTHR43700:SF1">
    <property type="entry name" value="PHOSPHORIBOSYLAMINOIMIDAZOLE-SUCCINOCARBOXAMIDE SYNTHASE"/>
    <property type="match status" value="1"/>
</dbReference>
<keyword evidence="5 8" id="KW-0658">Purine biosynthesis</keyword>
<dbReference type="PROSITE" id="PS01058">
    <property type="entry name" value="SAICAR_SYNTHETASE_2"/>
    <property type="match status" value="1"/>
</dbReference>
<dbReference type="OrthoDB" id="9801549at2"/>
<dbReference type="AlphaFoldDB" id="A0A1T4KUJ9"/>
<dbReference type="NCBIfam" id="NF010568">
    <property type="entry name" value="PRK13961.1"/>
    <property type="match status" value="1"/>
</dbReference>
<evidence type="ECO:0000313" key="11">
    <source>
        <dbReference type="Proteomes" id="UP000190395"/>
    </source>
</evidence>
<dbReference type="EMBL" id="FUXC01000001">
    <property type="protein sequence ID" value="SJZ46124.1"/>
    <property type="molecule type" value="Genomic_DNA"/>
</dbReference>
<dbReference type="SUPFAM" id="SSF56104">
    <property type="entry name" value="SAICAR synthase-like"/>
    <property type="match status" value="1"/>
</dbReference>
<dbReference type="InterPro" id="IPR001636">
    <property type="entry name" value="SAICAR_synth"/>
</dbReference>
<proteinExistence type="inferred from homology"/>
<dbReference type="STRING" id="225004.SAMN02745152_00326"/>
<dbReference type="GeneID" id="303366602"/>
<keyword evidence="4 8" id="KW-0547">Nucleotide-binding</keyword>
<feature type="domain" description="SAICAR synthetase/ADE2 N-terminal" evidence="9">
    <location>
        <begin position="4"/>
        <end position="258"/>
    </location>
</feature>
<comment type="similarity">
    <text evidence="2 8">Belongs to the SAICAR synthetase family.</text>
</comment>
<comment type="catalytic activity">
    <reaction evidence="7 8">
        <text>5-amino-1-(5-phospho-D-ribosyl)imidazole-4-carboxylate + L-aspartate + ATP = (2S)-2-[5-amino-1-(5-phospho-beta-D-ribosyl)imidazole-4-carboxamido]succinate + ADP + phosphate + 2 H(+)</text>
        <dbReference type="Rhea" id="RHEA:22628"/>
        <dbReference type="ChEBI" id="CHEBI:15378"/>
        <dbReference type="ChEBI" id="CHEBI:29991"/>
        <dbReference type="ChEBI" id="CHEBI:30616"/>
        <dbReference type="ChEBI" id="CHEBI:43474"/>
        <dbReference type="ChEBI" id="CHEBI:58443"/>
        <dbReference type="ChEBI" id="CHEBI:77657"/>
        <dbReference type="ChEBI" id="CHEBI:456216"/>
        <dbReference type="EC" id="6.3.2.6"/>
    </reaction>
</comment>
<dbReference type="HAMAP" id="MF_00137">
    <property type="entry name" value="SAICAR_synth"/>
    <property type="match status" value="1"/>
</dbReference>
<dbReference type="RefSeq" id="WP_078930078.1">
    <property type="nucleotide sequence ID" value="NZ_FUXC01000001.1"/>
</dbReference>
<evidence type="ECO:0000256" key="8">
    <source>
        <dbReference type="HAMAP-Rule" id="MF_00137"/>
    </source>
</evidence>
<evidence type="ECO:0000256" key="6">
    <source>
        <dbReference type="ARBA" id="ARBA00022840"/>
    </source>
</evidence>
<dbReference type="PANTHER" id="PTHR43700">
    <property type="entry name" value="PHOSPHORIBOSYLAMINOIMIDAZOLE-SUCCINOCARBOXAMIDE SYNTHASE"/>
    <property type="match status" value="1"/>
</dbReference>
<evidence type="ECO:0000256" key="4">
    <source>
        <dbReference type="ARBA" id="ARBA00022741"/>
    </source>
</evidence>
<dbReference type="InterPro" id="IPR018236">
    <property type="entry name" value="SAICAR_synthetase_CS"/>
</dbReference>
<dbReference type="InterPro" id="IPR028923">
    <property type="entry name" value="SAICAR_synt/ADE2_N"/>
</dbReference>
<evidence type="ECO:0000256" key="2">
    <source>
        <dbReference type="ARBA" id="ARBA00010190"/>
    </source>
</evidence>
<evidence type="ECO:0000256" key="3">
    <source>
        <dbReference type="ARBA" id="ARBA00022598"/>
    </source>
</evidence>
<dbReference type="NCBIfam" id="TIGR00081">
    <property type="entry name" value="purC"/>
    <property type="match status" value="1"/>
</dbReference>
<dbReference type="Pfam" id="PF01259">
    <property type="entry name" value="SAICAR_synt"/>
    <property type="match status" value="1"/>
</dbReference>
<dbReference type="Gene3D" id="3.30.470.20">
    <property type="entry name" value="ATP-grasp fold, B domain"/>
    <property type="match status" value="1"/>
</dbReference>
<evidence type="ECO:0000259" key="9">
    <source>
        <dbReference type="Pfam" id="PF01259"/>
    </source>
</evidence>
<keyword evidence="11" id="KW-1185">Reference proteome</keyword>
<dbReference type="CDD" id="cd01414">
    <property type="entry name" value="SAICAR_synt_Sc"/>
    <property type="match status" value="1"/>
</dbReference>
<dbReference type="GO" id="GO:0006189">
    <property type="term" value="P:'de novo' IMP biosynthetic process"/>
    <property type="evidence" value="ECO:0007669"/>
    <property type="project" value="UniProtKB-UniRule"/>
</dbReference>
<evidence type="ECO:0000256" key="7">
    <source>
        <dbReference type="ARBA" id="ARBA00048475"/>
    </source>
</evidence>
<evidence type="ECO:0000313" key="10">
    <source>
        <dbReference type="EMBL" id="SJZ46124.1"/>
    </source>
</evidence>
<keyword evidence="3 8" id="KW-0436">Ligase</keyword>
<comment type="pathway">
    <text evidence="1 8">Purine metabolism; IMP biosynthesis via de novo pathway; 5-amino-1-(5-phospho-D-ribosyl)imidazole-4-carboxamide from 5-amino-1-(5-phospho-D-ribosyl)imidazole-4-carboxylate: step 1/2.</text>
</comment>
<dbReference type="Proteomes" id="UP000190395">
    <property type="component" value="Unassembled WGS sequence"/>
</dbReference>
<keyword evidence="6 8" id="KW-0067">ATP-binding</keyword>